<dbReference type="AlphaFoldDB" id="A0A699YUV7"/>
<keyword evidence="3" id="KW-1185">Reference proteome</keyword>
<proteinExistence type="inferred from homology"/>
<dbReference type="GO" id="GO:0005829">
    <property type="term" value="C:cytosol"/>
    <property type="evidence" value="ECO:0007669"/>
    <property type="project" value="TreeGrafter"/>
</dbReference>
<dbReference type="GO" id="GO:0005739">
    <property type="term" value="C:mitochondrion"/>
    <property type="evidence" value="ECO:0007669"/>
    <property type="project" value="TreeGrafter"/>
</dbReference>
<protein>
    <submittedName>
        <fullName evidence="2">Uncharacterized protein</fullName>
    </submittedName>
</protein>
<dbReference type="CDD" id="cd00448">
    <property type="entry name" value="YjgF_YER057c_UK114_family"/>
    <property type="match status" value="1"/>
</dbReference>
<organism evidence="2 3">
    <name type="scientific">Haematococcus lacustris</name>
    <name type="common">Green alga</name>
    <name type="synonym">Haematococcus pluvialis</name>
    <dbReference type="NCBI Taxonomy" id="44745"/>
    <lineage>
        <taxon>Eukaryota</taxon>
        <taxon>Viridiplantae</taxon>
        <taxon>Chlorophyta</taxon>
        <taxon>core chlorophytes</taxon>
        <taxon>Chlorophyceae</taxon>
        <taxon>CS clade</taxon>
        <taxon>Chlamydomonadales</taxon>
        <taxon>Haematococcaceae</taxon>
        <taxon>Haematococcus</taxon>
    </lineage>
</organism>
<accession>A0A699YUV7</accession>
<evidence type="ECO:0000313" key="3">
    <source>
        <dbReference type="Proteomes" id="UP000485058"/>
    </source>
</evidence>
<reference evidence="2 3" key="1">
    <citation type="submission" date="2020-02" db="EMBL/GenBank/DDBJ databases">
        <title>Draft genome sequence of Haematococcus lacustris strain NIES-144.</title>
        <authorList>
            <person name="Morimoto D."/>
            <person name="Nakagawa S."/>
            <person name="Yoshida T."/>
            <person name="Sawayama S."/>
        </authorList>
    </citation>
    <scope>NUCLEOTIDE SEQUENCE [LARGE SCALE GENOMIC DNA]</scope>
    <source>
        <strain evidence="2 3">NIES-144</strain>
    </source>
</reference>
<dbReference type="InterPro" id="IPR035959">
    <property type="entry name" value="RutC-like_sf"/>
</dbReference>
<dbReference type="PANTHER" id="PTHR11803">
    <property type="entry name" value="2-IMINOBUTANOATE/2-IMINOPROPANOATE DEAMINASE RIDA"/>
    <property type="match status" value="1"/>
</dbReference>
<evidence type="ECO:0000313" key="2">
    <source>
        <dbReference type="EMBL" id="GFH13331.1"/>
    </source>
</evidence>
<dbReference type="PANTHER" id="PTHR11803:SF39">
    <property type="entry name" value="2-IMINOBUTANOATE_2-IMINOPROPANOATE DEAMINASE"/>
    <property type="match status" value="1"/>
</dbReference>
<dbReference type="FunFam" id="3.30.1330.40:FF:000001">
    <property type="entry name" value="L-PSP family endoribonuclease"/>
    <property type="match status" value="1"/>
</dbReference>
<dbReference type="Gene3D" id="3.30.1330.40">
    <property type="entry name" value="RutC-like"/>
    <property type="match status" value="1"/>
</dbReference>
<dbReference type="EMBL" id="BLLF01000599">
    <property type="protein sequence ID" value="GFH13331.1"/>
    <property type="molecule type" value="Genomic_DNA"/>
</dbReference>
<dbReference type="InterPro" id="IPR019897">
    <property type="entry name" value="RidA_CS"/>
</dbReference>
<evidence type="ECO:0000256" key="1">
    <source>
        <dbReference type="ARBA" id="ARBA00010552"/>
    </source>
</evidence>
<dbReference type="GO" id="GO:0019239">
    <property type="term" value="F:deaminase activity"/>
    <property type="evidence" value="ECO:0007669"/>
    <property type="project" value="TreeGrafter"/>
</dbReference>
<dbReference type="InterPro" id="IPR006175">
    <property type="entry name" value="YjgF/YER057c/UK114"/>
</dbReference>
<dbReference type="SUPFAM" id="SSF55298">
    <property type="entry name" value="YjgF-like"/>
    <property type="match status" value="1"/>
</dbReference>
<comment type="similarity">
    <text evidence="1">Belongs to the RutC family.</text>
</comment>
<dbReference type="Pfam" id="PF01042">
    <property type="entry name" value="Ribonuc_L-PSP"/>
    <property type="match status" value="1"/>
</dbReference>
<name>A0A699YUV7_HAELA</name>
<gene>
    <name evidence="2" type="ORF">HaLaN_09196</name>
</gene>
<dbReference type="PROSITE" id="PS01094">
    <property type="entry name" value="UPF0076"/>
    <property type="match status" value="1"/>
</dbReference>
<dbReference type="NCBIfam" id="TIGR00004">
    <property type="entry name" value="Rid family detoxifying hydrolase"/>
    <property type="match status" value="1"/>
</dbReference>
<sequence>MAAAGKEVLSTANAPAALGPYSQGIKAGNMLYVSGQVGLVPGTKEFASPDVEGQTEQALKNIGAILEAGGASYSHVVKTTILLADMADFAKVNAVYAKYFTEQPPARATYAVKDLPIAARVEIEAIAYLP</sequence>
<dbReference type="Proteomes" id="UP000485058">
    <property type="component" value="Unassembled WGS sequence"/>
</dbReference>
<dbReference type="InterPro" id="IPR006056">
    <property type="entry name" value="RidA"/>
</dbReference>
<comment type="caution">
    <text evidence="2">The sequence shown here is derived from an EMBL/GenBank/DDBJ whole genome shotgun (WGS) entry which is preliminary data.</text>
</comment>